<feature type="chain" id="PRO_5014363010" description="Ricin B lectin domain-containing protein" evidence="1">
    <location>
        <begin position="26"/>
        <end position="628"/>
    </location>
</feature>
<protein>
    <recommendedName>
        <fullName evidence="4">Ricin B lectin domain-containing protein</fullName>
    </recommendedName>
</protein>
<feature type="signal peptide" evidence="1">
    <location>
        <begin position="1"/>
        <end position="25"/>
    </location>
</feature>
<accession>A0A2K0XL33</accession>
<evidence type="ECO:0000256" key="1">
    <source>
        <dbReference type="SAM" id="SignalP"/>
    </source>
</evidence>
<evidence type="ECO:0000313" key="2">
    <source>
        <dbReference type="EMBL" id="PNP95247.1"/>
    </source>
</evidence>
<evidence type="ECO:0000313" key="3">
    <source>
        <dbReference type="Proteomes" id="UP000236634"/>
    </source>
</evidence>
<keyword evidence="1" id="KW-0732">Signal</keyword>
<organism evidence="2 3">
    <name type="scientific">Hoylesella timonensis</name>
    <dbReference type="NCBI Taxonomy" id="386414"/>
    <lineage>
        <taxon>Bacteria</taxon>
        <taxon>Pseudomonadati</taxon>
        <taxon>Bacteroidota</taxon>
        <taxon>Bacteroidia</taxon>
        <taxon>Bacteroidales</taxon>
        <taxon>Prevotellaceae</taxon>
        <taxon>Hoylesella</taxon>
    </lineage>
</organism>
<dbReference type="Proteomes" id="UP000236634">
    <property type="component" value="Unassembled WGS sequence"/>
</dbReference>
<gene>
    <name evidence="2" type="ORF">BFS16_05875</name>
</gene>
<dbReference type="EMBL" id="NBAX01000004">
    <property type="protein sequence ID" value="PNP95247.1"/>
    <property type="molecule type" value="Genomic_DNA"/>
</dbReference>
<name>A0A2K0XL33_9BACT</name>
<reference evidence="2 3" key="1">
    <citation type="submission" date="2017-03" db="EMBL/GenBank/DDBJ databases">
        <authorList>
            <person name="Afonso C.L."/>
            <person name="Miller P.J."/>
            <person name="Scott M.A."/>
            <person name="Spackman E."/>
            <person name="Goraichik I."/>
            <person name="Dimitrov K.M."/>
            <person name="Suarez D.L."/>
            <person name="Swayne D.E."/>
        </authorList>
    </citation>
    <scope>NUCLEOTIDE SEQUENCE [LARGE SCALE GENOMIC DNA]</scope>
    <source>
        <strain evidence="2 3">DNF00076</strain>
    </source>
</reference>
<sequence length="628" mass="71842">MKTRKITSWLFMLCCTIFGFLPVSATNYSAPADGKAYRLWNTNYAGHLMYEDQATSQLKTTATVNDNDFYQVFVLTKSGEGYTLRNVGSGAYVGTVYENETMYTTGNNPFTFNIKRNTARTDVECYNLMHSTGRFCMHEAQGQRVVRWFPTTTSESNRPSEWQFEEVTLTAEMQQRLKEKQQLIPAAYYIINTQRKPGTELYMYEDSDHKLNIRSTKPSSTKFDDVWVMRVINGQSVLQNLGTGRYVQKQSTKYTNYYTGANPYAFWFKRFGFVNGNTYWDIANTNDNNEGLHGDGDLRVVPWRPAAPGGQITPSEWVIREAGISNDQVKQRLTQLSGAKRPEDGKYYRIVCVDYKRPLKIDYANGTVTTENTTIANDYAQVWKLIANGDRFDLVNAYTNQMIQRQNGALSQPYRTAARSNGGFKFNEVNDPFNLMFTMDDVFGVGIHCAQSQGYQAVGWHTSASANNWVLYEVKVDEEKLRKAQEEYQAFHNLKDNANVHWQKLSKYFEDAAATKIAPVYADKTNDNLKAEMQNDGIPVILQNVVLKIKDQAWATYASGNNWEERFRIASYKPYSDNDHWAWKVGMSYKFGNLTNPTGITAYPKNTLLLFVDSDVPALRPRRWSCAV</sequence>
<evidence type="ECO:0008006" key="4">
    <source>
        <dbReference type="Google" id="ProtNLM"/>
    </source>
</evidence>
<comment type="caution">
    <text evidence="2">The sequence shown here is derived from an EMBL/GenBank/DDBJ whole genome shotgun (WGS) entry which is preliminary data.</text>
</comment>
<proteinExistence type="predicted"/>
<dbReference type="AlphaFoldDB" id="A0A2K0XL33"/>
<dbReference type="RefSeq" id="WP_103003180.1">
    <property type="nucleotide sequence ID" value="NZ_NBAX01000004.1"/>
</dbReference>